<dbReference type="PANTHER" id="PTHR15020:SF11">
    <property type="entry name" value="OS06G0360300 PROTEIN"/>
    <property type="match status" value="1"/>
</dbReference>
<dbReference type="Proteomes" id="UP001530293">
    <property type="component" value="Unassembled WGS sequence"/>
</dbReference>
<feature type="region of interest" description="Disordered" evidence="1">
    <location>
        <begin position="695"/>
        <end position="826"/>
    </location>
</feature>
<feature type="compositionally biased region" description="Basic residues" evidence="1">
    <location>
        <begin position="1004"/>
        <end position="1015"/>
    </location>
</feature>
<feature type="compositionally biased region" description="Polar residues" evidence="1">
    <location>
        <begin position="564"/>
        <end position="581"/>
    </location>
</feature>
<sequence length="1531" mass="168031">MAPLKHLGLSDSDRFSGSPSASTTGLRTWNDDGFLILERDEGYYSVRKPPPLPIREKQDRHRFASSGRRGGRRKSIQQKQHQIVKSRPKSNGRYYPGEQRRRSSSGKGHKHYDDNDSEDSENKERHHRHHSPPPRSSPSFYAPQPRRSYQQILDVSSTDSSTSAASSYASSSAAPEGLYEEERLHNSRSTSRSRQYVQHSQQKSKNKHQQKQQRQQQVQKRSRSNPRRFSNHSSARSSSRSNRRGSGGDCPIDSSARSSTSRYHHEDSRHGHHPHNREEDEEEDKCGLSRSNRRGSGGDGPIDSNAARSSSASRYHHEGTNHHGHHPHREVEEEDECGLSHRSSSSRRNRLEDIDDSIRSSSSRRYRAVHRASIEEQIVAGDDTSEEERGGEVIVEEANHNSSSALVLYNPANSNVLCGYDIPPEPTTPPPYSPSSPDPPTSYSPRMAVALDPPPFTPPSSSSSPIKHALLPPPPRVRASVDDSEPSTDPSNSSTSTEEAPSSTEGGGSSNDTDRTVKYDNMKQATITKYKQMYEDMLDNQSVFQAVRSSSTSRRRSSTTTTTEGRSCSASRQRRGSSTTNYHDDHHDDRRDVEQHRGLVVHKSMQRKDSDEDNDHGGGGVGGGRDRSRGKRGSNHESGDGGGGRNRSTSKKKTTREPMVRRVTISDVSNQEGTTADEKEPVAIVLDMIDGMEMRREVTFPGGKESDNASDGPPELTPSLGSSDEESPPKKSSEFQLVPRAKKQQDDGRNGNDKPSSSLAHRRRCSSASKCSRSSSHDRRRPSSRSPARGRRSSSASRSTQSRTRSSSGGSNRSSGRLAITLYRSSDVTNDDTEEIDMKQKQPKTTKGPHFFRTIKKFASKVKNTLTELGGIHSVHRYSVGETARYKVGKVPKTLRYYDADTKTVEVEIVEVHVDAVLEIPYYTIQLPNKMRKKTSWDNLMTLAEYKKSKSTSSPRTDHDSKTGDGNSRRSRSLSRLTSRLRGSSSQRQQEQEKERQRSTSRSSNRHRPSSRNRGGRGDNHSVSSASSRRRPSTSRHPMDSLTSIMAVAESPEDSSSSRHGGKAVGGGTVAAATEQQRLQERRRSSTGSSPPYIKSCYLVKDGNSSNDCRKEGEGGTPEAILARSKQEMMNASCGTLVVVEDVTDDSDDDELFSIENTDESSSPTFSSSPTRVAVAGATGRTGKYVVRELLSRNIPVLALVRDITKAQNVLDPTNELLSIRQTDLGSREDVLSALNSGDDGSDMKCNAAIWCATGFSDAPDQSLLTKLKAIFGLATNAKGTIDAVGLPALGESLANTPQRIMSNSDEKKDAGVDSGSGVLPKVVMLSSAGCTRPEWSEEKKLALEGCAGIPIVRLNPFGILGVKKESEDKLRKSVDYCIFRPCGLNDNWSPNQRPIFSQGDVAVGRINRQDVAKILVDILFTPEATGKTFEAISIANSEGYYPPSPSIGPALSRLELDVVNDGRGPSEEVVRATYAIMQQLLPGEKQDASQLAMGQTFEQLDKGETGRLGKKGEEVVGSYGDVGIAGPKTT</sequence>
<feature type="compositionally biased region" description="Low complexity" evidence="1">
    <location>
        <begin position="793"/>
        <end position="817"/>
    </location>
</feature>
<feature type="compositionally biased region" description="Basic and acidic residues" evidence="1">
    <location>
        <begin position="582"/>
        <end position="597"/>
    </location>
</feature>
<feature type="region of interest" description="Disordered" evidence="1">
    <location>
        <begin position="947"/>
        <end position="1095"/>
    </location>
</feature>
<feature type="compositionally biased region" description="Polar residues" evidence="1">
    <location>
        <begin position="15"/>
        <end position="27"/>
    </location>
</feature>
<reference evidence="3 4" key="1">
    <citation type="submission" date="2024-10" db="EMBL/GenBank/DDBJ databases">
        <title>Updated reference genomes for cyclostephanoid diatoms.</title>
        <authorList>
            <person name="Roberts W.R."/>
            <person name="Alverson A.J."/>
        </authorList>
    </citation>
    <scope>NUCLEOTIDE SEQUENCE [LARGE SCALE GENOMIC DNA]</scope>
    <source>
        <strain evidence="3 4">AJA232-27</strain>
    </source>
</reference>
<organism evidence="3 4">
    <name type="scientific">Discostella pseudostelligera</name>
    <dbReference type="NCBI Taxonomy" id="259834"/>
    <lineage>
        <taxon>Eukaryota</taxon>
        <taxon>Sar</taxon>
        <taxon>Stramenopiles</taxon>
        <taxon>Ochrophyta</taxon>
        <taxon>Bacillariophyta</taxon>
        <taxon>Coscinodiscophyceae</taxon>
        <taxon>Thalassiosirophycidae</taxon>
        <taxon>Stephanodiscales</taxon>
        <taxon>Stephanodiscaceae</taxon>
        <taxon>Discostella</taxon>
    </lineage>
</organism>
<feature type="region of interest" description="Disordered" evidence="1">
    <location>
        <begin position="420"/>
        <end position="520"/>
    </location>
</feature>
<dbReference type="Gene3D" id="3.40.50.720">
    <property type="entry name" value="NAD(P)-binding Rossmann-like Domain"/>
    <property type="match status" value="1"/>
</dbReference>
<dbReference type="InterPro" id="IPR036291">
    <property type="entry name" value="NAD(P)-bd_dom_sf"/>
</dbReference>
<feature type="compositionally biased region" description="Basic and acidic residues" evidence="1">
    <location>
        <begin position="349"/>
        <end position="358"/>
    </location>
</feature>
<dbReference type="InterPro" id="IPR016040">
    <property type="entry name" value="NAD(P)-bd_dom"/>
</dbReference>
<gene>
    <name evidence="3" type="ORF">ACHAWU_004380</name>
</gene>
<comment type="caution">
    <text evidence="3">The sequence shown here is derived from an EMBL/GenBank/DDBJ whole genome shotgun (WGS) entry which is preliminary data.</text>
</comment>
<feature type="region of interest" description="Disordered" evidence="1">
    <location>
        <begin position="1"/>
        <end position="369"/>
    </location>
</feature>
<protein>
    <recommendedName>
        <fullName evidence="2">NAD(P)-binding domain-containing protein</fullName>
    </recommendedName>
</protein>
<evidence type="ECO:0000256" key="1">
    <source>
        <dbReference type="SAM" id="MobiDB-lite"/>
    </source>
</evidence>
<feature type="domain" description="NAD(P)-binding" evidence="2">
    <location>
        <begin position="1177"/>
        <end position="1247"/>
    </location>
</feature>
<feature type="compositionally biased region" description="Pro residues" evidence="1">
    <location>
        <begin position="423"/>
        <end position="442"/>
    </location>
</feature>
<evidence type="ECO:0000313" key="4">
    <source>
        <dbReference type="Proteomes" id="UP001530293"/>
    </source>
</evidence>
<feature type="compositionally biased region" description="Low complexity" evidence="1">
    <location>
        <begin position="231"/>
        <end position="240"/>
    </location>
</feature>
<feature type="compositionally biased region" description="Low complexity" evidence="1">
    <location>
        <begin position="974"/>
        <end position="989"/>
    </location>
</feature>
<feature type="compositionally biased region" description="Low complexity" evidence="1">
    <location>
        <begin position="304"/>
        <end position="313"/>
    </location>
</feature>
<feature type="compositionally biased region" description="Basic residues" evidence="1">
    <location>
        <begin position="220"/>
        <end position="230"/>
    </location>
</feature>
<dbReference type="EMBL" id="JALLBG020000020">
    <property type="protein sequence ID" value="KAL3771821.1"/>
    <property type="molecule type" value="Genomic_DNA"/>
</dbReference>
<dbReference type="Pfam" id="PF13460">
    <property type="entry name" value="NAD_binding_10"/>
    <property type="match status" value="1"/>
</dbReference>
<evidence type="ECO:0000259" key="2">
    <source>
        <dbReference type="Pfam" id="PF13460"/>
    </source>
</evidence>
<feature type="compositionally biased region" description="Low complexity" evidence="1">
    <location>
        <begin position="487"/>
        <end position="504"/>
    </location>
</feature>
<dbReference type="PANTHER" id="PTHR15020">
    <property type="entry name" value="FLAVIN REDUCTASE-RELATED"/>
    <property type="match status" value="1"/>
</dbReference>
<feature type="compositionally biased region" description="Low complexity" evidence="1">
    <location>
        <begin position="156"/>
        <end position="174"/>
    </location>
</feature>
<name>A0ABD3N9Y1_9STRA</name>
<feature type="compositionally biased region" description="Polar residues" evidence="1">
    <location>
        <begin position="187"/>
        <end position="196"/>
    </location>
</feature>
<feature type="compositionally biased region" description="Basic residues" evidence="1">
    <location>
        <begin position="69"/>
        <end position="90"/>
    </location>
</feature>
<feature type="compositionally biased region" description="Basic and acidic residues" evidence="1">
    <location>
        <begin position="743"/>
        <end position="752"/>
    </location>
</feature>
<accession>A0ABD3N9Y1</accession>
<proteinExistence type="predicted"/>
<feature type="compositionally biased region" description="Basic residues" evidence="1">
    <location>
        <begin position="778"/>
        <end position="792"/>
    </location>
</feature>
<keyword evidence="4" id="KW-1185">Reference proteome</keyword>
<evidence type="ECO:0000313" key="3">
    <source>
        <dbReference type="EMBL" id="KAL3771821.1"/>
    </source>
</evidence>
<feature type="compositionally biased region" description="Basic residues" evidence="1">
    <location>
        <begin position="202"/>
        <end position="211"/>
    </location>
</feature>
<feature type="region of interest" description="Disordered" evidence="1">
    <location>
        <begin position="545"/>
        <end position="683"/>
    </location>
</feature>
<feature type="compositionally biased region" description="Low complexity" evidence="1">
    <location>
        <begin position="548"/>
        <end position="563"/>
    </location>
</feature>
<dbReference type="SUPFAM" id="SSF51735">
    <property type="entry name" value="NAD(P)-binding Rossmann-fold domains"/>
    <property type="match status" value="1"/>
</dbReference>